<reference evidence="1 2" key="2">
    <citation type="journal article" date="2019" name="G3 (Bethesda)">
        <title>Hybrid Assembly of the Genome of the Entomopathogenic Nematode Steinernema carpocapsae Identifies the X-Chromosome.</title>
        <authorList>
            <person name="Serra L."/>
            <person name="Macchietto M."/>
            <person name="Macias-Munoz A."/>
            <person name="McGill C.J."/>
            <person name="Rodriguez I.M."/>
            <person name="Rodriguez B."/>
            <person name="Murad R."/>
            <person name="Mortazavi A."/>
        </authorList>
    </citation>
    <scope>NUCLEOTIDE SEQUENCE [LARGE SCALE GENOMIC DNA]</scope>
    <source>
        <strain evidence="1 2">ALL</strain>
    </source>
</reference>
<accession>A0A4U5MDU1</accession>
<dbReference type="EMBL" id="AZBU02000008">
    <property type="protein sequence ID" value="TKR67242.1"/>
    <property type="molecule type" value="Genomic_DNA"/>
</dbReference>
<organism evidence="1 2">
    <name type="scientific">Steinernema carpocapsae</name>
    <name type="common">Entomopathogenic nematode</name>
    <dbReference type="NCBI Taxonomy" id="34508"/>
    <lineage>
        <taxon>Eukaryota</taxon>
        <taxon>Metazoa</taxon>
        <taxon>Ecdysozoa</taxon>
        <taxon>Nematoda</taxon>
        <taxon>Chromadorea</taxon>
        <taxon>Rhabditida</taxon>
        <taxon>Tylenchina</taxon>
        <taxon>Panagrolaimomorpha</taxon>
        <taxon>Strongyloidoidea</taxon>
        <taxon>Steinernematidae</taxon>
        <taxon>Steinernema</taxon>
    </lineage>
</organism>
<evidence type="ECO:0000313" key="2">
    <source>
        <dbReference type="Proteomes" id="UP000298663"/>
    </source>
</evidence>
<protein>
    <submittedName>
        <fullName evidence="1">Uncharacterized protein</fullName>
    </submittedName>
</protein>
<reference evidence="1 2" key="1">
    <citation type="journal article" date="2015" name="Genome Biol.">
        <title>Comparative genomics of Steinernema reveals deeply conserved gene regulatory networks.</title>
        <authorList>
            <person name="Dillman A.R."/>
            <person name="Macchietto M."/>
            <person name="Porter C.F."/>
            <person name="Rogers A."/>
            <person name="Williams B."/>
            <person name="Antoshechkin I."/>
            <person name="Lee M.M."/>
            <person name="Goodwin Z."/>
            <person name="Lu X."/>
            <person name="Lewis E.E."/>
            <person name="Goodrich-Blair H."/>
            <person name="Stock S.P."/>
            <person name="Adams B.J."/>
            <person name="Sternberg P.W."/>
            <person name="Mortazavi A."/>
        </authorList>
    </citation>
    <scope>NUCLEOTIDE SEQUENCE [LARGE SCALE GENOMIC DNA]</scope>
    <source>
        <strain evidence="1 2">ALL</strain>
    </source>
</reference>
<dbReference type="Proteomes" id="UP000298663">
    <property type="component" value="Unassembled WGS sequence"/>
</dbReference>
<proteinExistence type="predicted"/>
<gene>
    <name evidence="1" type="ORF">L596_023425</name>
</gene>
<name>A0A4U5MDU1_STECR</name>
<comment type="caution">
    <text evidence="1">The sequence shown here is derived from an EMBL/GenBank/DDBJ whole genome shotgun (WGS) entry which is preliminary data.</text>
</comment>
<keyword evidence="2" id="KW-1185">Reference proteome</keyword>
<sequence length="74" mass="8860">MTWRRSFFLRLRRPRGAVSRGARDSKQNARNWTLKKTKEEMRAENDLRTHKENCEDNNKRRKELIESRVGSCGP</sequence>
<dbReference type="AlphaFoldDB" id="A0A4U5MDU1"/>
<evidence type="ECO:0000313" key="1">
    <source>
        <dbReference type="EMBL" id="TKR67242.1"/>
    </source>
</evidence>